<evidence type="ECO:0000256" key="6">
    <source>
        <dbReference type="ARBA" id="ARBA00023136"/>
    </source>
</evidence>
<evidence type="ECO:0000256" key="8">
    <source>
        <dbReference type="RuleBase" id="RU003884"/>
    </source>
</evidence>
<keyword evidence="4 8" id="KW-1029">Fimbrium biogenesis</keyword>
<evidence type="ECO:0000256" key="1">
    <source>
        <dbReference type="ARBA" id="ARBA00004571"/>
    </source>
</evidence>
<evidence type="ECO:0000256" key="2">
    <source>
        <dbReference type="ARBA" id="ARBA00008064"/>
    </source>
</evidence>
<comment type="subcellular location">
    <subcellularLocation>
        <location evidence="1 8">Cell outer membrane</location>
        <topology evidence="1 8">Multi-pass membrane protein</topology>
    </subcellularLocation>
</comment>
<dbReference type="InterPro" id="IPR000015">
    <property type="entry name" value="Fimb_usher"/>
</dbReference>
<dbReference type="Proteomes" id="UP000734343">
    <property type="component" value="Unassembled WGS sequence"/>
</dbReference>
<dbReference type="EMBL" id="JAFMOW010000062">
    <property type="protein sequence ID" value="MBU9856008.1"/>
    <property type="molecule type" value="Genomic_DNA"/>
</dbReference>
<keyword evidence="6 8" id="KW-0472">Membrane</keyword>
<dbReference type="Pfam" id="PF13954">
    <property type="entry name" value="PapC_N"/>
    <property type="match status" value="1"/>
</dbReference>
<dbReference type="PANTHER" id="PTHR30451:SF21">
    <property type="entry name" value="FIMBRIAL USHER DOMAIN-CONTAINING PROTEIN YDET-RELATED"/>
    <property type="match status" value="1"/>
</dbReference>
<proteinExistence type="inferred from homology"/>
<dbReference type="InterPro" id="IPR025885">
    <property type="entry name" value="PapC_N"/>
</dbReference>
<comment type="caution">
    <text evidence="11">The sequence shown here is derived from an EMBL/GenBank/DDBJ whole genome shotgun (WGS) entry which is preliminary data.</text>
</comment>
<evidence type="ECO:0000259" key="10">
    <source>
        <dbReference type="Pfam" id="PF13954"/>
    </source>
</evidence>
<keyword evidence="3 8" id="KW-0813">Transport</keyword>
<keyword evidence="5 8" id="KW-0812">Transmembrane</keyword>
<evidence type="ECO:0000256" key="7">
    <source>
        <dbReference type="ARBA" id="ARBA00023237"/>
    </source>
</evidence>
<keyword evidence="7 8" id="KW-0998">Cell outer membrane</keyword>
<dbReference type="Pfam" id="PF13953">
    <property type="entry name" value="PapC_C"/>
    <property type="match status" value="1"/>
</dbReference>
<evidence type="ECO:0000259" key="9">
    <source>
        <dbReference type="Pfam" id="PF13953"/>
    </source>
</evidence>
<keyword evidence="12" id="KW-1185">Reference proteome</keyword>
<sequence>MQKLATSKVETFIFRYRRKLVCLASAELLILLYSPLALGVEKYFDASALELEGPDGIQPVDLSRFTTPGKQLPGIYHVDIFINNKHTGKHDVNFVEDEEKNLTPEILLKEYRNAGLKINDIKELKNKQDTDVVTGLDKIIDGAYTNFNFKKQSLNINIPQALMNKSPIDYIDPSQWDNGLLAMFSSYDLSGAQSLNKTQDSTEQDQYLGLRNGVNLGAWRLRNYTTYSHNSSGNDQWDNINTYLQRDISQIKGKLTLGDDSTQDDVFDSFAFSGIRIASEDRMLTNRESGFAPVIRGIAKMANAQITVRQGGYIVYQSYVPAGPFELTDLFPSTGGGDLQVTIKESDGSERIFTQSFGSVPIMQREGHLKYELMAGKYNNESNTSADPNVFVVTGLYGLPHDTTLYGGITKSEKYSAGQAGYGMGLGIFGSVSIDATQAITRHQEKELRGKAYRLKYSKSVSMTGTEINASVFHFPDENYYTFEDSLNISESDPQTSSFYTDKKRNRYEVSLSQPLSEYGSISLYASRENYWINDPENYFSLSYNGNYNGMNLSLSYSYTHSDTGEPDRQLALNVQIPLESLLPQTWANYSMTSDSSHHITQTVGINGTLLEERNLNYGINGSKGSESDGGSITANYKGSQAEFNGNYSETLSTRRLSYGMRGAIVTHPYGVTLSQYLSDDTSLALVRIPDQGGVPINNGAGIKTDSRGYAVIPNLQPYRINDISINTERLDNKLDITSTINHVTPSDGAMILANFSVRSGERVLMTLSRPANKSIPFGAMATAGEDTGSSIVADDGLVYLIGMPRKGIVKVTWGEENSEQCEAPFELPAENDTAEHKISLVEIDALCI</sequence>
<dbReference type="InterPro" id="IPR025949">
    <property type="entry name" value="PapC-like_C"/>
</dbReference>
<organism evidence="11 12">
    <name type="scientific">Rahnella bonaserana</name>
    <dbReference type="NCBI Taxonomy" id="2816248"/>
    <lineage>
        <taxon>Bacteria</taxon>
        <taxon>Pseudomonadati</taxon>
        <taxon>Pseudomonadota</taxon>
        <taxon>Gammaproteobacteria</taxon>
        <taxon>Enterobacterales</taxon>
        <taxon>Yersiniaceae</taxon>
        <taxon>Rahnella</taxon>
    </lineage>
</organism>
<accession>A0ABS6LV85</accession>
<reference evidence="11 12" key="1">
    <citation type="submission" date="2021-03" db="EMBL/GenBank/DDBJ databases">
        <title>Five novel Rahnella species.</title>
        <authorList>
            <person name="Brady C."/>
            <person name="Asselin J."/>
            <person name="Beer S."/>
            <person name="Bruberg M.B."/>
            <person name="Crampton B."/>
            <person name="Venter S."/>
            <person name="Arnold D."/>
            <person name="Denman S."/>
        </authorList>
    </citation>
    <scope>NUCLEOTIDE SEQUENCE [LARGE SCALE GENOMIC DNA]</scope>
    <source>
        <strain evidence="11 12">H11b</strain>
    </source>
</reference>
<dbReference type="PROSITE" id="PS01151">
    <property type="entry name" value="FIMBRIAL_USHER"/>
    <property type="match status" value="1"/>
</dbReference>
<dbReference type="RefSeq" id="WP_217173360.1">
    <property type="nucleotide sequence ID" value="NZ_JAFMOW010000062.1"/>
</dbReference>
<evidence type="ECO:0000313" key="11">
    <source>
        <dbReference type="EMBL" id="MBU9856008.1"/>
    </source>
</evidence>
<evidence type="ECO:0000256" key="5">
    <source>
        <dbReference type="ARBA" id="ARBA00022692"/>
    </source>
</evidence>
<evidence type="ECO:0000256" key="3">
    <source>
        <dbReference type="ARBA" id="ARBA00022448"/>
    </source>
</evidence>
<comment type="similarity">
    <text evidence="2 8">Belongs to the fimbrial export usher family.</text>
</comment>
<feature type="domain" description="PapC N-terminal" evidence="10">
    <location>
        <begin position="43"/>
        <end position="190"/>
    </location>
</feature>
<evidence type="ECO:0000313" key="12">
    <source>
        <dbReference type="Proteomes" id="UP000734343"/>
    </source>
</evidence>
<dbReference type="Pfam" id="PF00577">
    <property type="entry name" value="Usher"/>
    <property type="match status" value="1"/>
</dbReference>
<name>A0ABS6LV85_9GAMM</name>
<gene>
    <name evidence="11" type="ORF">J1778_12050</name>
</gene>
<evidence type="ECO:0000256" key="4">
    <source>
        <dbReference type="ARBA" id="ARBA00022558"/>
    </source>
</evidence>
<dbReference type="PANTHER" id="PTHR30451">
    <property type="entry name" value="OUTER MEMBRANE USHER PROTEIN"/>
    <property type="match status" value="1"/>
</dbReference>
<feature type="domain" description="PapC-like C-terminal" evidence="9">
    <location>
        <begin position="765"/>
        <end position="829"/>
    </location>
</feature>
<protein>
    <submittedName>
        <fullName evidence="11">Fimbrial biogenesis outer membrane usher protein</fullName>
    </submittedName>
</protein>
<dbReference type="InterPro" id="IPR018030">
    <property type="entry name" value="Fimbrial_membr_usher_CS"/>
</dbReference>